<dbReference type="Gene3D" id="2.60.40.10">
    <property type="entry name" value="Immunoglobulins"/>
    <property type="match status" value="3"/>
</dbReference>
<feature type="compositionally biased region" description="Basic and acidic residues" evidence="1">
    <location>
        <begin position="302"/>
        <end position="311"/>
    </location>
</feature>
<reference evidence="4" key="2">
    <citation type="submission" date="2025-08" db="UniProtKB">
        <authorList>
            <consortium name="Ensembl"/>
        </authorList>
    </citation>
    <scope>IDENTIFICATION</scope>
</reference>
<feature type="chain" id="PRO_5043546178" description="Ig-like domain-containing protein" evidence="2">
    <location>
        <begin position="27"/>
        <end position="311"/>
    </location>
</feature>
<feature type="domain" description="Ig-like" evidence="3">
    <location>
        <begin position="26"/>
        <end position="177"/>
    </location>
</feature>
<dbReference type="Proteomes" id="UP001501940">
    <property type="component" value="Chromosome 15"/>
</dbReference>
<dbReference type="InterPro" id="IPR036179">
    <property type="entry name" value="Ig-like_dom_sf"/>
</dbReference>
<feature type="domain" description="Ig-like" evidence="3">
    <location>
        <begin position="202"/>
        <end position="300"/>
    </location>
</feature>
<dbReference type="InterPro" id="IPR050150">
    <property type="entry name" value="IgV_Light_Chain"/>
</dbReference>
<dbReference type="PANTHER" id="PTHR23267">
    <property type="entry name" value="IMMUNOGLOBULIN LIGHT CHAIN"/>
    <property type="match status" value="1"/>
</dbReference>
<name>A0AAQ5YVV5_AMPOC</name>
<feature type="signal peptide" evidence="2">
    <location>
        <begin position="1"/>
        <end position="26"/>
    </location>
</feature>
<dbReference type="PROSITE" id="PS50835">
    <property type="entry name" value="IG_LIKE"/>
    <property type="match status" value="2"/>
</dbReference>
<dbReference type="SMART" id="SM00406">
    <property type="entry name" value="IGv"/>
    <property type="match status" value="1"/>
</dbReference>
<evidence type="ECO:0000313" key="5">
    <source>
        <dbReference type="Proteomes" id="UP001501940"/>
    </source>
</evidence>
<sequence>MLIIFLQAGFVSVTLLLFFMFSGLSSEITVTQSPGSQSVVPEQTVSITCRTSTSVSNDVGWYVQKPGEAPKLLIDDATSRWSGVPDRFSGSGSDPVSRQVAHYSGSNYYLAWYHHKTGEAPKRLIDRTSYRYSGISSRLSGSGAGNGLDFTLTISGVQAEDSGVYYCQSYHSSNFVSLWWTFGGGTRLDVNSDWCLLGDVHPSLTVLPPSREELQQGKATLMCLANKGFPSDWSLSWKVDGSSSSSSSISSSWEESRSPGVLQEDGLYSWSSTLRLPADQWRKVGSVSCEATQGSQTPLSETLRRDQCSQS</sequence>
<dbReference type="InterPro" id="IPR013106">
    <property type="entry name" value="Ig_V-set"/>
</dbReference>
<keyword evidence="5" id="KW-1185">Reference proteome</keyword>
<dbReference type="SMART" id="SM00409">
    <property type="entry name" value="IG"/>
    <property type="match status" value="2"/>
</dbReference>
<dbReference type="SMART" id="SM00407">
    <property type="entry name" value="IGc1"/>
    <property type="match status" value="1"/>
</dbReference>
<dbReference type="InterPro" id="IPR007110">
    <property type="entry name" value="Ig-like_dom"/>
</dbReference>
<protein>
    <recommendedName>
        <fullName evidence="3">Ig-like domain-containing protein</fullName>
    </recommendedName>
</protein>
<feature type="compositionally biased region" description="Polar residues" evidence="1">
    <location>
        <begin position="291"/>
        <end position="300"/>
    </location>
</feature>
<dbReference type="Pfam" id="PF07654">
    <property type="entry name" value="C1-set"/>
    <property type="match status" value="1"/>
</dbReference>
<evidence type="ECO:0000313" key="4">
    <source>
        <dbReference type="Ensembl" id="ENSAOCP00000055685.1"/>
    </source>
</evidence>
<feature type="region of interest" description="Disordered" evidence="1">
    <location>
        <begin position="291"/>
        <end position="311"/>
    </location>
</feature>
<organism evidence="4 5">
    <name type="scientific">Amphiprion ocellaris</name>
    <name type="common">Clown anemonefish</name>
    <dbReference type="NCBI Taxonomy" id="80972"/>
    <lineage>
        <taxon>Eukaryota</taxon>
        <taxon>Metazoa</taxon>
        <taxon>Chordata</taxon>
        <taxon>Craniata</taxon>
        <taxon>Vertebrata</taxon>
        <taxon>Euteleostomi</taxon>
        <taxon>Actinopterygii</taxon>
        <taxon>Neopterygii</taxon>
        <taxon>Teleostei</taxon>
        <taxon>Neoteleostei</taxon>
        <taxon>Acanthomorphata</taxon>
        <taxon>Ovalentaria</taxon>
        <taxon>Pomacentridae</taxon>
        <taxon>Amphiprion</taxon>
    </lineage>
</organism>
<dbReference type="GeneTree" id="ENSGT01030000234589"/>
<evidence type="ECO:0000256" key="2">
    <source>
        <dbReference type="SAM" id="SignalP"/>
    </source>
</evidence>
<keyword evidence="2" id="KW-0732">Signal</keyword>
<dbReference type="InterPro" id="IPR013783">
    <property type="entry name" value="Ig-like_fold"/>
</dbReference>
<dbReference type="InterPro" id="IPR003597">
    <property type="entry name" value="Ig_C1-set"/>
</dbReference>
<dbReference type="SUPFAM" id="SSF48726">
    <property type="entry name" value="Immunoglobulin"/>
    <property type="match status" value="3"/>
</dbReference>
<dbReference type="AlphaFoldDB" id="A0AAQ5YVV5"/>
<dbReference type="FunFam" id="2.60.40.10:FF:001918">
    <property type="entry name" value="Immunoglobulin light 1 constant 3"/>
    <property type="match status" value="1"/>
</dbReference>
<accession>A0AAQ5YVV5</accession>
<reference evidence="4" key="3">
    <citation type="submission" date="2025-09" db="UniProtKB">
        <authorList>
            <consortium name="Ensembl"/>
        </authorList>
    </citation>
    <scope>IDENTIFICATION</scope>
</reference>
<dbReference type="Pfam" id="PF07686">
    <property type="entry name" value="V-set"/>
    <property type="match status" value="1"/>
</dbReference>
<evidence type="ECO:0000259" key="3">
    <source>
        <dbReference type="PROSITE" id="PS50835"/>
    </source>
</evidence>
<dbReference type="InterPro" id="IPR003599">
    <property type="entry name" value="Ig_sub"/>
</dbReference>
<proteinExistence type="predicted"/>
<dbReference type="Ensembl" id="ENSAOCT00000042713.1">
    <property type="protein sequence ID" value="ENSAOCP00000055685.1"/>
    <property type="gene ID" value="ENSAOCG00000012913.2"/>
</dbReference>
<reference evidence="4 5" key="1">
    <citation type="submission" date="2022-01" db="EMBL/GenBank/DDBJ databases">
        <title>A chromosome-scale genome assembly of the false clownfish, Amphiprion ocellaris.</title>
        <authorList>
            <person name="Ryu T."/>
        </authorList>
    </citation>
    <scope>NUCLEOTIDE SEQUENCE [LARGE SCALE GENOMIC DNA]</scope>
</reference>
<evidence type="ECO:0000256" key="1">
    <source>
        <dbReference type="SAM" id="MobiDB-lite"/>
    </source>
</evidence>